<proteinExistence type="predicted"/>
<feature type="domain" description="EthD" evidence="1">
    <location>
        <begin position="143"/>
        <end position="236"/>
    </location>
</feature>
<dbReference type="InterPro" id="IPR009799">
    <property type="entry name" value="EthD_dom"/>
</dbReference>
<dbReference type="Gene3D" id="3.30.70.100">
    <property type="match status" value="2"/>
</dbReference>
<dbReference type="InterPro" id="IPR011008">
    <property type="entry name" value="Dimeric_a/b-barrel"/>
</dbReference>
<feature type="domain" description="EthD" evidence="1">
    <location>
        <begin position="12"/>
        <end position="108"/>
    </location>
</feature>
<dbReference type="SUPFAM" id="SSF54909">
    <property type="entry name" value="Dimeric alpha+beta barrel"/>
    <property type="match status" value="2"/>
</dbReference>
<dbReference type="Pfam" id="PF07110">
    <property type="entry name" value="EthD"/>
    <property type="match status" value="2"/>
</dbReference>
<protein>
    <submittedName>
        <fullName evidence="2">EthD domain-containing protein</fullName>
    </submittedName>
</protein>
<evidence type="ECO:0000313" key="2">
    <source>
        <dbReference type="EMBL" id="MBM9468790.1"/>
    </source>
</evidence>
<name>A0A939C025_9ACTN</name>
<dbReference type="EMBL" id="JAERWK010000020">
    <property type="protein sequence ID" value="MBM9468790.1"/>
    <property type="molecule type" value="Genomic_DNA"/>
</dbReference>
<comment type="caution">
    <text evidence="2">The sequence shown here is derived from an EMBL/GenBank/DDBJ whole genome shotgun (WGS) entry which is preliminary data.</text>
</comment>
<dbReference type="NCBIfam" id="TIGR02118">
    <property type="entry name" value="EthD family reductase"/>
    <property type="match status" value="1"/>
</dbReference>
<organism evidence="2 3">
    <name type="scientific">Nakamurella leprariae</name>
    <dbReference type="NCBI Taxonomy" id="2803911"/>
    <lineage>
        <taxon>Bacteria</taxon>
        <taxon>Bacillati</taxon>
        <taxon>Actinomycetota</taxon>
        <taxon>Actinomycetes</taxon>
        <taxon>Nakamurellales</taxon>
        <taxon>Nakamurellaceae</taxon>
        <taxon>Nakamurella</taxon>
    </lineage>
</organism>
<evidence type="ECO:0000259" key="1">
    <source>
        <dbReference type="Pfam" id="PF07110"/>
    </source>
</evidence>
<keyword evidence="3" id="KW-1185">Reference proteome</keyword>
<sequence>MIKLVYALKRRDDMTQEEFSHHWLNVHAPLIANNREIIRAKKYVQSHLIDTPANEALRAPRGMLPPLAGVAELWYDSVEDFQAAGQDPRVQAIGPELAADELKFIDHSGSQFFFTEEHEIFDHSDKTPIGPDAIKCAYLLKRKDGMTPEECHTTWLHDHGPLVKSFSPVVHSTKYVQSHAIAYDVNHAIAAARGFVEPLDGLTEVWIANPAARAEPTDESRHAGEAMAEDERRFVQMDQSRCFMTKEHVIFDHTS</sequence>
<evidence type="ECO:0000313" key="3">
    <source>
        <dbReference type="Proteomes" id="UP000663792"/>
    </source>
</evidence>
<dbReference type="Proteomes" id="UP000663792">
    <property type="component" value="Unassembled WGS sequence"/>
</dbReference>
<reference evidence="2" key="1">
    <citation type="submission" date="2021-01" db="EMBL/GenBank/DDBJ databases">
        <title>YIM 132084 draft genome.</title>
        <authorList>
            <person name="An D."/>
        </authorList>
    </citation>
    <scope>NUCLEOTIDE SEQUENCE</scope>
    <source>
        <strain evidence="2">YIM 132084</strain>
    </source>
</reference>
<gene>
    <name evidence="2" type="ORF">JL106_16015</name>
</gene>
<dbReference type="AlphaFoldDB" id="A0A939C025"/>
<accession>A0A939C025</accession>
<dbReference type="RefSeq" id="WP_205261731.1">
    <property type="nucleotide sequence ID" value="NZ_JAERWK010000020.1"/>
</dbReference>
<dbReference type="GO" id="GO:0016491">
    <property type="term" value="F:oxidoreductase activity"/>
    <property type="evidence" value="ECO:0007669"/>
    <property type="project" value="InterPro"/>
</dbReference>